<evidence type="ECO:0000256" key="6">
    <source>
        <dbReference type="ARBA" id="ARBA00023102"/>
    </source>
</evidence>
<comment type="function">
    <text evidence="7">Catalyzes the hydrolysis of the adenine ring of phosphoribosyl-AMP.</text>
</comment>
<feature type="binding site" evidence="7">
    <location>
        <position position="93"/>
    </location>
    <ligand>
        <name>Mg(2+)</name>
        <dbReference type="ChEBI" id="CHEBI:18420"/>
    </ligand>
</feature>
<dbReference type="PANTHER" id="PTHR42945">
    <property type="entry name" value="HISTIDINE BIOSYNTHESIS BIFUNCTIONAL PROTEIN"/>
    <property type="match status" value="1"/>
</dbReference>
<name>A0ABV0BLN5_9HYPH</name>
<dbReference type="NCBIfam" id="NF000768">
    <property type="entry name" value="PRK00051.1"/>
    <property type="match status" value="1"/>
</dbReference>
<feature type="binding site" evidence="7">
    <location>
        <position position="94"/>
    </location>
    <ligand>
        <name>Zn(2+)</name>
        <dbReference type="ChEBI" id="CHEBI:29105"/>
        <note>ligand shared between dimeric partners</note>
    </ligand>
</feature>
<reference evidence="9 10" key="1">
    <citation type="submission" date="2024-04" db="EMBL/GenBank/DDBJ databases">
        <title>A novel species isolated from cricket.</title>
        <authorList>
            <person name="Wang H.-C."/>
        </authorList>
    </citation>
    <scope>NUCLEOTIDE SEQUENCE [LARGE SCALE GENOMIC DNA]</scope>
    <source>
        <strain evidence="9 10">WL0021</strain>
    </source>
</reference>
<evidence type="ECO:0000256" key="4">
    <source>
        <dbReference type="ARBA" id="ARBA00022605"/>
    </source>
</evidence>
<comment type="caution">
    <text evidence="9">The sequence shown here is derived from an EMBL/GenBank/DDBJ whole genome shotgun (WGS) entry which is preliminary data.</text>
</comment>
<feature type="domain" description="Phosphoribosyl-AMP cyclohydrolase" evidence="8">
    <location>
        <begin position="46"/>
        <end position="121"/>
    </location>
</feature>
<dbReference type="EMBL" id="JBBYXI010000003">
    <property type="protein sequence ID" value="MEN3931508.1"/>
    <property type="molecule type" value="Genomic_DNA"/>
</dbReference>
<feature type="binding site" evidence="7">
    <location>
        <position position="97"/>
    </location>
    <ligand>
        <name>Mg(2+)</name>
        <dbReference type="ChEBI" id="CHEBI:18420"/>
    </ligand>
</feature>
<comment type="similarity">
    <text evidence="7">Belongs to the PRA-CH family.</text>
</comment>
<evidence type="ECO:0000313" key="9">
    <source>
        <dbReference type="EMBL" id="MEN3931508.1"/>
    </source>
</evidence>
<accession>A0ABV0BLN5</accession>
<keyword evidence="4 7" id="KW-0028">Amino-acid biosynthesis</keyword>
<evidence type="ECO:0000256" key="5">
    <source>
        <dbReference type="ARBA" id="ARBA00022801"/>
    </source>
</evidence>
<dbReference type="Pfam" id="PF01502">
    <property type="entry name" value="PRA-CH"/>
    <property type="match status" value="1"/>
</dbReference>
<evidence type="ECO:0000256" key="1">
    <source>
        <dbReference type="ARBA" id="ARBA00000024"/>
    </source>
</evidence>
<keyword evidence="7" id="KW-0479">Metal-binding</keyword>
<proteinExistence type="inferred from homology"/>
<evidence type="ECO:0000259" key="8">
    <source>
        <dbReference type="Pfam" id="PF01502"/>
    </source>
</evidence>
<dbReference type="InterPro" id="IPR002496">
    <property type="entry name" value="PRib_AMP_CycHydrolase_dom"/>
</dbReference>
<dbReference type="SUPFAM" id="SSF141734">
    <property type="entry name" value="HisI-like"/>
    <property type="match status" value="1"/>
</dbReference>
<keyword evidence="7" id="KW-0460">Magnesium</keyword>
<protein>
    <recommendedName>
        <fullName evidence="7">Phosphoribosyl-AMP cyclohydrolase</fullName>
        <shortName evidence="7">PRA-CH</shortName>
        <ecNumber evidence="7">3.5.4.19</ecNumber>
    </recommendedName>
</protein>
<keyword evidence="3 7" id="KW-0963">Cytoplasm</keyword>
<keyword evidence="5 7" id="KW-0378">Hydrolase</keyword>
<comment type="pathway">
    <text evidence="2 7">Amino-acid biosynthesis; L-histidine biosynthesis; L-histidine from 5-phospho-alpha-D-ribose 1-diphosphate: step 3/9.</text>
</comment>
<dbReference type="InterPro" id="IPR038019">
    <property type="entry name" value="PRib_AMP_CycHydrolase_sf"/>
</dbReference>
<dbReference type="RefSeq" id="WP_346337533.1">
    <property type="nucleotide sequence ID" value="NZ_JBBYXI010000003.1"/>
</dbReference>
<dbReference type="HAMAP" id="MF_01021">
    <property type="entry name" value="HisI"/>
    <property type="match status" value="1"/>
</dbReference>
<comment type="subunit">
    <text evidence="7">Homodimer.</text>
</comment>
<organism evidence="9 10">
    <name type="scientific">Hohaiivirga grylli</name>
    <dbReference type="NCBI Taxonomy" id="3133970"/>
    <lineage>
        <taxon>Bacteria</taxon>
        <taxon>Pseudomonadati</taxon>
        <taxon>Pseudomonadota</taxon>
        <taxon>Alphaproteobacteria</taxon>
        <taxon>Hyphomicrobiales</taxon>
        <taxon>Methylobacteriaceae</taxon>
        <taxon>Hohaiivirga</taxon>
    </lineage>
</organism>
<dbReference type="Proteomes" id="UP001418637">
    <property type="component" value="Unassembled WGS sequence"/>
</dbReference>
<evidence type="ECO:0000256" key="7">
    <source>
        <dbReference type="HAMAP-Rule" id="MF_01021"/>
    </source>
</evidence>
<feature type="binding site" evidence="7">
    <location>
        <position position="112"/>
    </location>
    <ligand>
        <name>Zn(2+)</name>
        <dbReference type="ChEBI" id="CHEBI:29105"/>
        <note>ligand shared between dimeric partners</note>
    </ligand>
</feature>
<evidence type="ECO:0000256" key="3">
    <source>
        <dbReference type="ARBA" id="ARBA00022490"/>
    </source>
</evidence>
<dbReference type="GO" id="GO:0004635">
    <property type="term" value="F:phosphoribosyl-AMP cyclohydrolase activity"/>
    <property type="evidence" value="ECO:0007669"/>
    <property type="project" value="UniProtKB-EC"/>
</dbReference>
<feature type="binding site" evidence="7">
    <location>
        <position position="119"/>
    </location>
    <ligand>
        <name>Zn(2+)</name>
        <dbReference type="ChEBI" id="CHEBI:29105"/>
        <note>ligand shared between dimeric partners</note>
    </ligand>
</feature>
<gene>
    <name evidence="7 9" type="primary">hisI</name>
    <name evidence="9" type="ORF">WJT86_10615</name>
</gene>
<sequence>MTAPNAFPVLSSKSELEEGTVFAPRFDTNGLITCVTIDAHTNQLLMVAYMNAEALRKTLDTGTVWYWSRSRQELWHKGATSGQIQTLVEMRTDCDQDALELRVTVGGDGGCCHTGRLSCFYRSVQLSDGTLKLVQNSK</sequence>
<feature type="binding site" evidence="7">
    <location>
        <position position="95"/>
    </location>
    <ligand>
        <name>Mg(2+)</name>
        <dbReference type="ChEBI" id="CHEBI:18420"/>
    </ligand>
</feature>
<keyword evidence="10" id="KW-1185">Reference proteome</keyword>
<keyword evidence="6 7" id="KW-0368">Histidine biosynthesis</keyword>
<keyword evidence="7" id="KW-0862">Zinc</keyword>
<dbReference type="InterPro" id="IPR026660">
    <property type="entry name" value="PRA-CH"/>
</dbReference>
<comment type="cofactor">
    <cofactor evidence="7">
        <name>Mg(2+)</name>
        <dbReference type="ChEBI" id="CHEBI:18420"/>
    </cofactor>
    <text evidence="7">Binds 1 Mg(2+) ion per subunit.</text>
</comment>
<dbReference type="EC" id="3.5.4.19" evidence="7"/>
<comment type="subcellular location">
    <subcellularLocation>
        <location evidence="7">Cytoplasm</location>
    </subcellularLocation>
</comment>
<comment type="catalytic activity">
    <reaction evidence="1 7">
        <text>1-(5-phospho-beta-D-ribosyl)-5'-AMP + H2O = 1-(5-phospho-beta-D-ribosyl)-5-[(5-phospho-beta-D-ribosylamino)methylideneamino]imidazole-4-carboxamide</text>
        <dbReference type="Rhea" id="RHEA:20049"/>
        <dbReference type="ChEBI" id="CHEBI:15377"/>
        <dbReference type="ChEBI" id="CHEBI:58435"/>
        <dbReference type="ChEBI" id="CHEBI:59457"/>
        <dbReference type="EC" id="3.5.4.19"/>
    </reaction>
</comment>
<comment type="cofactor">
    <cofactor evidence="7">
        <name>Zn(2+)</name>
        <dbReference type="ChEBI" id="CHEBI:29105"/>
    </cofactor>
    <text evidence="7">Binds 1 zinc ion per subunit.</text>
</comment>
<dbReference type="Gene3D" id="3.10.20.810">
    <property type="entry name" value="Phosphoribosyl-AMP cyclohydrolase"/>
    <property type="match status" value="1"/>
</dbReference>
<evidence type="ECO:0000256" key="2">
    <source>
        <dbReference type="ARBA" id="ARBA00005169"/>
    </source>
</evidence>
<evidence type="ECO:0000313" key="10">
    <source>
        <dbReference type="Proteomes" id="UP001418637"/>
    </source>
</evidence>
<dbReference type="PANTHER" id="PTHR42945:SF1">
    <property type="entry name" value="HISTIDINE BIOSYNTHESIS BIFUNCTIONAL PROTEIN HIS7"/>
    <property type="match status" value="1"/>
</dbReference>